<evidence type="ECO:0000259" key="12">
    <source>
        <dbReference type="Pfam" id="PF03946"/>
    </source>
</evidence>
<evidence type="ECO:0000256" key="9">
    <source>
        <dbReference type="RuleBase" id="RU003978"/>
    </source>
</evidence>
<dbReference type="Pfam" id="PF03946">
    <property type="entry name" value="Ribosomal_L11_N"/>
    <property type="match status" value="1"/>
</dbReference>
<dbReference type="SUPFAM" id="SSF46906">
    <property type="entry name" value="Ribosomal protein L11, C-terminal domain"/>
    <property type="match status" value="1"/>
</dbReference>
<keyword evidence="3 8" id="KW-0699">rRNA-binding</keyword>
<evidence type="ECO:0000256" key="7">
    <source>
        <dbReference type="ARBA" id="ARBA00062905"/>
    </source>
</evidence>
<dbReference type="PANTHER" id="PTHR11661">
    <property type="entry name" value="60S RIBOSOMAL PROTEIN L12"/>
    <property type="match status" value="1"/>
</dbReference>
<dbReference type="SMART" id="SM00649">
    <property type="entry name" value="RL11"/>
    <property type="match status" value="1"/>
</dbReference>
<evidence type="ECO:0000256" key="6">
    <source>
        <dbReference type="ARBA" id="ARBA00023274"/>
    </source>
</evidence>
<dbReference type="RefSeq" id="WP_158349309.1">
    <property type="nucleotide sequence ID" value="NZ_CP032996.1"/>
</dbReference>
<comment type="PTM">
    <text evidence="8 10">One or more lysine residues are methylated.</text>
</comment>
<dbReference type="InterPro" id="IPR020785">
    <property type="entry name" value="Ribosomal_uL11_CS"/>
</dbReference>
<evidence type="ECO:0000259" key="11">
    <source>
        <dbReference type="Pfam" id="PF00298"/>
    </source>
</evidence>
<dbReference type="GO" id="GO:0003735">
    <property type="term" value="F:structural constituent of ribosome"/>
    <property type="evidence" value="ECO:0007669"/>
    <property type="project" value="InterPro"/>
</dbReference>
<accession>A0A4D6YFW1</accession>
<evidence type="ECO:0000256" key="3">
    <source>
        <dbReference type="ARBA" id="ARBA00022730"/>
    </source>
</evidence>
<evidence type="ECO:0000256" key="10">
    <source>
        <dbReference type="RuleBase" id="RU003979"/>
    </source>
</evidence>
<keyword evidence="14" id="KW-1185">Reference proteome</keyword>
<dbReference type="EMBL" id="CP032996">
    <property type="protein sequence ID" value="QCI27043.1"/>
    <property type="molecule type" value="Genomic_DNA"/>
</dbReference>
<dbReference type="Gene3D" id="1.10.10.250">
    <property type="entry name" value="Ribosomal protein L11, C-terminal domain"/>
    <property type="match status" value="1"/>
</dbReference>
<dbReference type="GO" id="GO:0022625">
    <property type="term" value="C:cytosolic large ribosomal subunit"/>
    <property type="evidence" value="ECO:0007669"/>
    <property type="project" value="TreeGrafter"/>
</dbReference>
<dbReference type="SUPFAM" id="SSF54747">
    <property type="entry name" value="Ribosomal L11/L12e N-terminal domain"/>
    <property type="match status" value="1"/>
</dbReference>
<dbReference type="PANTHER" id="PTHR11661:SF1">
    <property type="entry name" value="LARGE RIBOSOMAL SUBUNIT PROTEIN UL11M"/>
    <property type="match status" value="1"/>
</dbReference>
<dbReference type="InterPro" id="IPR000911">
    <property type="entry name" value="Ribosomal_uL11"/>
</dbReference>
<organism evidence="13 14">
    <name type="scientific">Buchnera aphidicola</name>
    <name type="common">Therioaphis trifolii</name>
    <dbReference type="NCBI Taxonomy" id="1241884"/>
    <lineage>
        <taxon>Bacteria</taxon>
        <taxon>Pseudomonadati</taxon>
        <taxon>Pseudomonadota</taxon>
        <taxon>Gammaproteobacteria</taxon>
        <taxon>Enterobacterales</taxon>
        <taxon>Erwiniaceae</taxon>
        <taxon>Buchnera</taxon>
    </lineage>
</organism>
<evidence type="ECO:0000256" key="1">
    <source>
        <dbReference type="ARBA" id="ARBA00010537"/>
    </source>
</evidence>
<dbReference type="GO" id="GO:0006412">
    <property type="term" value="P:translation"/>
    <property type="evidence" value="ECO:0007669"/>
    <property type="project" value="UniProtKB-UniRule"/>
</dbReference>
<evidence type="ECO:0000256" key="8">
    <source>
        <dbReference type="HAMAP-Rule" id="MF_00736"/>
    </source>
</evidence>
<proteinExistence type="inferred from homology"/>
<dbReference type="InterPro" id="IPR020784">
    <property type="entry name" value="Ribosomal_uL11_N"/>
</dbReference>
<comment type="similarity">
    <text evidence="1 8 9">Belongs to the universal ribosomal protein uL11 family.</text>
</comment>
<dbReference type="NCBIfam" id="TIGR01632">
    <property type="entry name" value="L11_bact"/>
    <property type="match status" value="1"/>
</dbReference>
<evidence type="ECO:0000313" key="13">
    <source>
        <dbReference type="EMBL" id="QCI27043.1"/>
    </source>
</evidence>
<comment type="subunit">
    <text evidence="7">Part of the ribosomal stalk of the 50S ribosomal subunit. Interacts with L10 and the large rRNA to form the base of the stalk. L10 forms an elongated spine to which 2 L12 dimers bind in a sequential fashion forming a pentameric L10(L12)2(L12)2 complex.</text>
</comment>
<keyword evidence="4 8" id="KW-0694">RNA-binding</keyword>
<evidence type="ECO:0000313" key="14">
    <source>
        <dbReference type="Proteomes" id="UP000298603"/>
    </source>
</evidence>
<dbReference type="OrthoDB" id="9802408at2"/>
<sequence>MAKKIQSYIKLQVSSGMANPSPPIGPALGQKGINIMEFCKSFNQQTSNLEKGIPIPVIITVYTDKSFIFITKTPPTSYLLKKYSKIEKGSNKPKLEKIGTINQKQIEEIAKIKLQDMTGSNIEKIKNSIQGTAKSMGLKIED</sequence>
<keyword evidence="6 8" id="KW-0687">Ribonucleoprotein</keyword>
<dbReference type="Proteomes" id="UP000298603">
    <property type="component" value="Chromosome"/>
</dbReference>
<feature type="domain" description="Large ribosomal subunit protein uL11 C-terminal" evidence="11">
    <location>
        <begin position="72"/>
        <end position="140"/>
    </location>
</feature>
<dbReference type="InterPro" id="IPR006519">
    <property type="entry name" value="Ribosomal_uL11_bac-typ"/>
</dbReference>
<name>A0A4D6YFW1_9GAMM</name>
<dbReference type="HAMAP" id="MF_00736">
    <property type="entry name" value="Ribosomal_uL11"/>
    <property type="match status" value="1"/>
</dbReference>
<dbReference type="Pfam" id="PF00298">
    <property type="entry name" value="Ribosomal_L11"/>
    <property type="match status" value="1"/>
</dbReference>
<dbReference type="InterPro" id="IPR036796">
    <property type="entry name" value="Ribosomal_uL11_N_sf"/>
</dbReference>
<dbReference type="AlphaFoldDB" id="A0A4D6YFW1"/>
<keyword evidence="5 8" id="KW-0689">Ribosomal protein</keyword>
<dbReference type="InterPro" id="IPR036769">
    <property type="entry name" value="Ribosomal_uL11_C_sf"/>
</dbReference>
<reference evidence="13 14" key="1">
    <citation type="submission" date="2018-10" db="EMBL/GenBank/DDBJ databases">
        <title>Comparative functional genomics of the obligate endosymbiont Buchnera aphidicola.</title>
        <authorList>
            <person name="Chong R.A."/>
        </authorList>
    </citation>
    <scope>NUCLEOTIDE SEQUENCE [LARGE SCALE GENOMIC DNA]</scope>
    <source>
        <strain evidence="13 14">Tma</strain>
    </source>
</reference>
<comment type="function">
    <text evidence="8 10">Forms part of the ribosomal stalk which helps the ribosome interact with GTP-bound translation factors.</text>
</comment>
<dbReference type="InterPro" id="IPR020783">
    <property type="entry name" value="Ribosomal_uL11_C"/>
</dbReference>
<dbReference type="FunFam" id="3.30.1550.10:FF:000001">
    <property type="entry name" value="50S ribosomal protein L11"/>
    <property type="match status" value="1"/>
</dbReference>
<dbReference type="GO" id="GO:0070180">
    <property type="term" value="F:large ribosomal subunit rRNA binding"/>
    <property type="evidence" value="ECO:0007669"/>
    <property type="project" value="UniProtKB-UniRule"/>
</dbReference>
<evidence type="ECO:0000256" key="4">
    <source>
        <dbReference type="ARBA" id="ARBA00022884"/>
    </source>
</evidence>
<keyword evidence="2 8" id="KW-0488">Methylation</keyword>
<evidence type="ECO:0000256" key="5">
    <source>
        <dbReference type="ARBA" id="ARBA00022980"/>
    </source>
</evidence>
<dbReference type="Gene3D" id="3.30.1550.10">
    <property type="entry name" value="Ribosomal protein L11/L12, N-terminal domain"/>
    <property type="match status" value="1"/>
</dbReference>
<evidence type="ECO:0000256" key="2">
    <source>
        <dbReference type="ARBA" id="ARBA00022481"/>
    </source>
</evidence>
<protein>
    <recommendedName>
        <fullName evidence="8">Large ribosomal subunit protein uL11</fullName>
    </recommendedName>
</protein>
<gene>
    <name evidence="8 13" type="primary">rplK</name>
    <name evidence="13" type="ORF">D9V81_00165</name>
</gene>
<dbReference type="CDD" id="cd00349">
    <property type="entry name" value="Ribosomal_L11"/>
    <property type="match status" value="1"/>
</dbReference>
<feature type="domain" description="Large ribosomal subunit protein uL11 N-terminal" evidence="12">
    <location>
        <begin position="9"/>
        <end position="67"/>
    </location>
</feature>
<dbReference type="PROSITE" id="PS00359">
    <property type="entry name" value="RIBOSOMAL_L11"/>
    <property type="match status" value="1"/>
</dbReference>
<comment type="subunit">
    <text evidence="8">Part of the ribosomal stalk of the 50S ribosomal subunit. Interacts with L10 and the large rRNA to form the base of the stalk. L10 forms an elongated spine to which L12 dimers bind in a sequential fashion forming a multimeric L10(L12)X complex.</text>
</comment>